<keyword evidence="1" id="KW-0812">Transmembrane</keyword>
<name>A0A858BT49_9FIRM</name>
<keyword evidence="1" id="KW-1133">Transmembrane helix</keyword>
<dbReference type="KEGG" id="abut:Ami103574_02630"/>
<gene>
    <name evidence="2" type="ORF">Ami103574_02630</name>
</gene>
<organism evidence="2 3">
    <name type="scientific">Aminipila butyrica</name>
    <dbReference type="NCBI Taxonomy" id="433296"/>
    <lineage>
        <taxon>Bacteria</taxon>
        <taxon>Bacillati</taxon>
        <taxon>Bacillota</taxon>
        <taxon>Clostridia</taxon>
        <taxon>Peptostreptococcales</taxon>
        <taxon>Anaerovoracaceae</taxon>
        <taxon>Aminipila</taxon>
    </lineage>
</organism>
<keyword evidence="3" id="KW-1185">Reference proteome</keyword>
<dbReference type="EMBL" id="CP048649">
    <property type="protein sequence ID" value="QIB68275.1"/>
    <property type="molecule type" value="Genomic_DNA"/>
</dbReference>
<evidence type="ECO:0000256" key="1">
    <source>
        <dbReference type="SAM" id="Phobius"/>
    </source>
</evidence>
<dbReference type="AlphaFoldDB" id="A0A858BT49"/>
<reference evidence="2 3" key="1">
    <citation type="submission" date="2020-02" db="EMBL/GenBank/DDBJ databases">
        <authorList>
            <person name="Kim Y.B."/>
            <person name="Roh S.W."/>
        </authorList>
    </citation>
    <scope>NUCLEOTIDE SEQUENCE [LARGE SCALE GENOMIC DNA]</scope>
    <source>
        <strain evidence="2 3">DSM 103574</strain>
    </source>
</reference>
<dbReference type="RefSeq" id="WP_163065195.1">
    <property type="nucleotide sequence ID" value="NZ_CP048649.1"/>
</dbReference>
<proteinExistence type="predicted"/>
<feature type="transmembrane region" description="Helical" evidence="1">
    <location>
        <begin position="6"/>
        <end position="23"/>
    </location>
</feature>
<keyword evidence="1" id="KW-0472">Membrane</keyword>
<evidence type="ECO:0000313" key="2">
    <source>
        <dbReference type="EMBL" id="QIB68275.1"/>
    </source>
</evidence>
<evidence type="ECO:0000313" key="3">
    <source>
        <dbReference type="Proteomes" id="UP000466848"/>
    </source>
</evidence>
<protein>
    <submittedName>
        <fullName evidence="2">Uncharacterized protein</fullName>
    </submittedName>
</protein>
<accession>A0A858BT49</accession>
<dbReference type="Proteomes" id="UP000466848">
    <property type="component" value="Chromosome"/>
</dbReference>
<sequence length="89" mass="9606">MDEGTILLLIALIGCFVGLAGWLSGREKKMAGDAHWRGTIDGKLDAILGIDKRVVALEGEVKEHGKAIAKVEESAKSAHHRLDGMEENK</sequence>